<accession>A0A2H0V6D0</accession>
<dbReference type="GO" id="GO:0004239">
    <property type="term" value="F:initiator methionyl aminopeptidase activity"/>
    <property type="evidence" value="ECO:0007669"/>
    <property type="project" value="UniProtKB-UniRule"/>
</dbReference>
<dbReference type="InterPro" id="IPR000994">
    <property type="entry name" value="Pept_M24"/>
</dbReference>
<dbReference type="InterPro" id="IPR001714">
    <property type="entry name" value="Pept_M24_MAP"/>
</dbReference>
<feature type="binding site" evidence="6">
    <location>
        <position position="238"/>
    </location>
    <ligand>
        <name>a divalent metal cation</name>
        <dbReference type="ChEBI" id="CHEBI:60240"/>
        <label>1</label>
    </ligand>
</feature>
<dbReference type="InterPro" id="IPR002467">
    <property type="entry name" value="Pept_M24A_MAP1"/>
</dbReference>
<comment type="similarity">
    <text evidence="6">Belongs to the peptidase M24A family. Methionine aminopeptidase type 1 subfamily.</text>
</comment>
<dbReference type="HAMAP" id="MF_01974">
    <property type="entry name" value="MetAP_1"/>
    <property type="match status" value="1"/>
</dbReference>
<dbReference type="Gene3D" id="3.90.230.10">
    <property type="entry name" value="Creatinase/methionine aminopeptidase superfamily"/>
    <property type="match status" value="1"/>
</dbReference>
<feature type="binding site" evidence="6">
    <location>
        <position position="79"/>
    </location>
    <ligand>
        <name>substrate</name>
    </ligand>
</feature>
<dbReference type="InterPro" id="IPR036005">
    <property type="entry name" value="Creatinase/aminopeptidase-like"/>
</dbReference>
<feature type="binding site" evidence="6">
    <location>
        <position position="97"/>
    </location>
    <ligand>
        <name>a divalent metal cation</name>
        <dbReference type="ChEBI" id="CHEBI:60240"/>
        <label>1</label>
    </ligand>
</feature>
<dbReference type="Pfam" id="PF00557">
    <property type="entry name" value="Peptidase_M24"/>
    <property type="match status" value="1"/>
</dbReference>
<proteinExistence type="inferred from homology"/>
<dbReference type="GO" id="GO:0005829">
    <property type="term" value="C:cytosol"/>
    <property type="evidence" value="ECO:0007669"/>
    <property type="project" value="TreeGrafter"/>
</dbReference>
<feature type="binding site" evidence="6">
    <location>
        <position position="111"/>
    </location>
    <ligand>
        <name>a divalent metal cation</name>
        <dbReference type="ChEBI" id="CHEBI:60240"/>
        <label>2</label>
        <note>catalytic</note>
    </ligand>
</feature>
<gene>
    <name evidence="6 9" type="primary">map</name>
    <name evidence="9" type="ORF">COT97_00035</name>
</gene>
<comment type="function">
    <text evidence="1 6">Removes the N-terminal methionine from nascent proteins. The N-terminal methionine is often cleaved when the second residue in the primary sequence is small and uncharged (Met-Ala-, Cys, Gly, Pro, Ser, Thr, or Val). Requires deformylation of the N(alpha)-formylated initiator methionine before it can be hydrolyzed.</text>
</comment>
<dbReference type="PRINTS" id="PR00599">
    <property type="entry name" value="MAPEPTIDASE"/>
</dbReference>
<keyword evidence="3 6" id="KW-0645">Protease</keyword>
<reference evidence="10" key="1">
    <citation type="submission" date="2017-09" db="EMBL/GenBank/DDBJ databases">
        <title>Depth-based differentiation of microbial function through sediment-hosted aquifers and enrichment of novel symbionts in the deep terrestrial subsurface.</title>
        <authorList>
            <person name="Probst A.J."/>
            <person name="Ladd B."/>
            <person name="Jarett J.K."/>
            <person name="Geller-Mcgrath D.E."/>
            <person name="Sieber C.M.K."/>
            <person name="Emerson J.B."/>
            <person name="Anantharaman K."/>
            <person name="Thomas B.C."/>
            <person name="Malmstrom R."/>
            <person name="Stieglmeier M."/>
            <person name="Klingl A."/>
            <person name="Woyke T."/>
            <person name="Ryan C.M."/>
            <person name="Banfield J.F."/>
        </authorList>
    </citation>
    <scope>NUCLEOTIDE SEQUENCE [LARGE SCALE GENOMIC DNA]</scope>
</reference>
<evidence type="ECO:0000256" key="4">
    <source>
        <dbReference type="ARBA" id="ARBA00022723"/>
    </source>
</evidence>
<dbReference type="GO" id="GO:0006508">
    <property type="term" value="P:proteolysis"/>
    <property type="evidence" value="ECO:0007669"/>
    <property type="project" value="UniProtKB-KW"/>
</dbReference>
<dbReference type="CDD" id="cd01086">
    <property type="entry name" value="MetAP1"/>
    <property type="match status" value="1"/>
</dbReference>
<comment type="cofactor">
    <cofactor evidence="6">
        <name>Co(2+)</name>
        <dbReference type="ChEBI" id="CHEBI:48828"/>
    </cofactor>
    <cofactor evidence="6">
        <name>Zn(2+)</name>
        <dbReference type="ChEBI" id="CHEBI:29105"/>
    </cofactor>
    <cofactor evidence="6">
        <name>Mn(2+)</name>
        <dbReference type="ChEBI" id="CHEBI:29035"/>
    </cofactor>
    <cofactor evidence="6">
        <name>Fe(2+)</name>
        <dbReference type="ChEBI" id="CHEBI:29033"/>
    </cofactor>
    <text evidence="6">Binds 2 divalent metal cations per subunit. Has a high-affinity and a low affinity metal-binding site. The true nature of the physiological cofactor is under debate. The enzyme is active with cobalt, zinc, manganese or divalent iron ions. Most likely, methionine aminopeptidases function as mononuclear Fe(2+)-metalloproteases under physiological conditions, and the catalytically relevant metal-binding site has been assigned to the histidine-containing high-affinity site.</text>
</comment>
<dbReference type="SUPFAM" id="SSF55920">
    <property type="entry name" value="Creatinase/aminopeptidase"/>
    <property type="match status" value="1"/>
</dbReference>
<keyword evidence="5 6" id="KW-0378">Hydrolase</keyword>
<keyword evidence="4 6" id="KW-0479">Metal-binding</keyword>
<dbReference type="GO" id="GO:0070006">
    <property type="term" value="F:metalloaminopeptidase activity"/>
    <property type="evidence" value="ECO:0007669"/>
    <property type="project" value="UniProtKB-UniRule"/>
</dbReference>
<feature type="binding site" evidence="6">
    <location>
        <position position="111"/>
    </location>
    <ligand>
        <name>a divalent metal cation</name>
        <dbReference type="ChEBI" id="CHEBI:60240"/>
        <label>1</label>
    </ligand>
</feature>
<evidence type="ECO:0000313" key="9">
    <source>
        <dbReference type="EMBL" id="PIR94638.1"/>
    </source>
</evidence>
<protein>
    <recommendedName>
        <fullName evidence="6 7">Methionine aminopeptidase</fullName>
        <shortName evidence="6">MAP</shortName>
        <shortName evidence="6">MetAP</shortName>
        <ecNumber evidence="6 7">3.4.11.18</ecNumber>
    </recommendedName>
    <alternativeName>
        <fullName evidence="6">Peptidase M</fullName>
    </alternativeName>
</protein>
<evidence type="ECO:0000256" key="5">
    <source>
        <dbReference type="ARBA" id="ARBA00022801"/>
    </source>
</evidence>
<evidence type="ECO:0000256" key="3">
    <source>
        <dbReference type="ARBA" id="ARBA00022670"/>
    </source>
</evidence>
<feature type="binding site" evidence="6">
    <location>
        <position position="238"/>
    </location>
    <ligand>
        <name>a divalent metal cation</name>
        <dbReference type="ChEBI" id="CHEBI:60240"/>
        <label>2</label>
        <note>catalytic</note>
    </ligand>
</feature>
<feature type="binding site" evidence="6">
    <location>
        <position position="181"/>
    </location>
    <ligand>
        <name>substrate</name>
    </ligand>
</feature>
<comment type="catalytic activity">
    <reaction evidence="6 7">
        <text>Release of N-terminal amino acids, preferentially methionine, from peptides and arylamides.</text>
        <dbReference type="EC" id="3.4.11.18"/>
    </reaction>
</comment>
<name>A0A2H0V6D0_9BACT</name>
<evidence type="ECO:0000256" key="2">
    <source>
        <dbReference type="ARBA" id="ARBA00022438"/>
    </source>
</evidence>
<sequence>MIRLKTIEEIKVLRDGGKILFDIMMRLGDMVKPGVSTWDLDKAAEKLIYESGGLPAFKNYGQPPFPGTLCTSLNAEVVHGIPNQKTVLEEGDIISLDIGMKYPSDNGMYTDMARTFTVGLVDADSVRLIEVSRKALEIIESRVAPGVDWHDIAKEVQRFIESSGFGVVRSLVGHGVGHEVHEEPQLPNYVIPNYHLILKEGMVLAAEPMITAGHFNITTLDDNWTVRTSDNRRASHWEDTFAVTKNGCKIITAE</sequence>
<dbReference type="Proteomes" id="UP000229901">
    <property type="component" value="Unassembled WGS sequence"/>
</dbReference>
<evidence type="ECO:0000313" key="10">
    <source>
        <dbReference type="Proteomes" id="UP000229901"/>
    </source>
</evidence>
<dbReference type="PANTHER" id="PTHR43330:SF27">
    <property type="entry name" value="METHIONINE AMINOPEPTIDASE"/>
    <property type="match status" value="1"/>
</dbReference>
<keyword evidence="2 6" id="KW-0031">Aminopeptidase</keyword>
<evidence type="ECO:0000256" key="7">
    <source>
        <dbReference type="RuleBase" id="RU003653"/>
    </source>
</evidence>
<comment type="caution">
    <text evidence="9">The sequence shown here is derived from an EMBL/GenBank/DDBJ whole genome shotgun (WGS) entry which is preliminary data.</text>
</comment>
<feature type="domain" description="Peptidase M24" evidence="8">
    <location>
        <begin position="13"/>
        <end position="245"/>
    </location>
</feature>
<dbReference type="NCBIfam" id="TIGR00500">
    <property type="entry name" value="met_pdase_I"/>
    <property type="match status" value="1"/>
</dbReference>
<feature type="binding site" evidence="6">
    <location>
        <position position="174"/>
    </location>
    <ligand>
        <name>a divalent metal cation</name>
        <dbReference type="ChEBI" id="CHEBI:60240"/>
        <label>2</label>
        <note>catalytic</note>
    </ligand>
</feature>
<evidence type="ECO:0000256" key="6">
    <source>
        <dbReference type="HAMAP-Rule" id="MF_01974"/>
    </source>
</evidence>
<evidence type="ECO:0000256" key="1">
    <source>
        <dbReference type="ARBA" id="ARBA00002521"/>
    </source>
</evidence>
<dbReference type="GO" id="GO:0046872">
    <property type="term" value="F:metal ion binding"/>
    <property type="evidence" value="ECO:0007669"/>
    <property type="project" value="UniProtKB-UniRule"/>
</dbReference>
<organism evidence="9 10">
    <name type="scientific">Candidatus Falkowbacteria bacterium CG10_big_fil_rev_8_21_14_0_10_39_11</name>
    <dbReference type="NCBI Taxonomy" id="1974565"/>
    <lineage>
        <taxon>Bacteria</taxon>
        <taxon>Candidatus Falkowiibacteriota</taxon>
    </lineage>
</organism>
<dbReference type="PANTHER" id="PTHR43330">
    <property type="entry name" value="METHIONINE AMINOPEPTIDASE"/>
    <property type="match status" value="1"/>
</dbReference>
<feature type="binding site" evidence="6">
    <location>
        <position position="207"/>
    </location>
    <ligand>
        <name>a divalent metal cation</name>
        <dbReference type="ChEBI" id="CHEBI:60240"/>
        <label>2</label>
        <note>catalytic</note>
    </ligand>
</feature>
<dbReference type="EC" id="3.4.11.18" evidence="6 7"/>
<dbReference type="EMBL" id="PFAP01000001">
    <property type="protein sequence ID" value="PIR94638.1"/>
    <property type="molecule type" value="Genomic_DNA"/>
</dbReference>
<dbReference type="AlphaFoldDB" id="A0A2H0V6D0"/>
<evidence type="ECO:0000259" key="8">
    <source>
        <dbReference type="Pfam" id="PF00557"/>
    </source>
</evidence>
<comment type="subunit">
    <text evidence="6">Monomer.</text>
</comment>